<evidence type="ECO:0000256" key="1">
    <source>
        <dbReference type="ARBA" id="ARBA00022679"/>
    </source>
</evidence>
<dbReference type="SUPFAM" id="SSF56214">
    <property type="entry name" value="4'-phosphopantetheinyl transferase"/>
    <property type="match status" value="2"/>
</dbReference>
<dbReference type="InterPro" id="IPR008278">
    <property type="entry name" value="4-PPantetheinyl_Trfase_dom"/>
</dbReference>
<dbReference type="Pfam" id="PF01648">
    <property type="entry name" value="ACPS"/>
    <property type="match status" value="1"/>
</dbReference>
<keyword evidence="1 3" id="KW-0808">Transferase</keyword>
<sequence length="207" mass="23857">MGICYIKTLSENTVLGLWKMTEPWQELKEQLQLTPADEKLLSEKKTDVRRQEWLACRILIKNITSVDPEITYDHNRKPHMAGSKQHISMSHSGEYACVYLSETKETGIDIQKLKPSISKGADYFLNEAEMDWVDVENNLLLHIIWSAKESAFKFAGDPDLDLKKHIITNRFDGNQKGKIEVSVLKPELNTVHIAYDTFDDYVLSWTI</sequence>
<gene>
    <name evidence="3" type="ORF">FEM33_23055</name>
</gene>
<dbReference type="Gene3D" id="3.90.470.20">
    <property type="entry name" value="4'-phosphopantetheinyl transferase domain"/>
    <property type="match status" value="2"/>
</dbReference>
<evidence type="ECO:0000313" key="3">
    <source>
        <dbReference type="EMBL" id="KAA6434160.1"/>
    </source>
</evidence>
<dbReference type="GO" id="GO:0000287">
    <property type="term" value="F:magnesium ion binding"/>
    <property type="evidence" value="ECO:0007669"/>
    <property type="project" value="InterPro"/>
</dbReference>
<dbReference type="OrthoDB" id="1190494at2"/>
<evidence type="ECO:0000313" key="4">
    <source>
        <dbReference type="Proteomes" id="UP000323994"/>
    </source>
</evidence>
<protein>
    <submittedName>
        <fullName evidence="3">4'-phosphopantetheinyl transferase superfamily protein</fullName>
    </submittedName>
</protein>
<reference evidence="3 4" key="1">
    <citation type="submission" date="2019-05" db="EMBL/GenBank/DDBJ databases">
        <authorList>
            <person name="Qu J.-H."/>
        </authorList>
    </citation>
    <scope>NUCLEOTIDE SEQUENCE [LARGE SCALE GENOMIC DNA]</scope>
    <source>
        <strain evidence="3 4">NS28</strain>
    </source>
</reference>
<dbReference type="InterPro" id="IPR037143">
    <property type="entry name" value="4-PPantetheinyl_Trfase_dom_sf"/>
</dbReference>
<dbReference type="GO" id="GO:0008897">
    <property type="term" value="F:holo-[acyl-carrier-protein] synthase activity"/>
    <property type="evidence" value="ECO:0007669"/>
    <property type="project" value="InterPro"/>
</dbReference>
<evidence type="ECO:0000259" key="2">
    <source>
        <dbReference type="Pfam" id="PF01648"/>
    </source>
</evidence>
<dbReference type="EMBL" id="VBSN01000069">
    <property type="protein sequence ID" value="KAA6434160.1"/>
    <property type="molecule type" value="Genomic_DNA"/>
</dbReference>
<dbReference type="RefSeq" id="WP_139014324.1">
    <property type="nucleotide sequence ID" value="NZ_VBSN01000069.1"/>
</dbReference>
<proteinExistence type="predicted"/>
<keyword evidence="4" id="KW-1185">Reference proteome</keyword>
<organism evidence="3 4">
    <name type="scientific">Dyadobacter flavalbus</name>
    <dbReference type="NCBI Taxonomy" id="2579942"/>
    <lineage>
        <taxon>Bacteria</taxon>
        <taxon>Pseudomonadati</taxon>
        <taxon>Bacteroidota</taxon>
        <taxon>Cytophagia</taxon>
        <taxon>Cytophagales</taxon>
        <taxon>Spirosomataceae</taxon>
        <taxon>Dyadobacter</taxon>
    </lineage>
</organism>
<dbReference type="AlphaFoldDB" id="A0A5M8QGU9"/>
<comment type="caution">
    <text evidence="3">The sequence shown here is derived from an EMBL/GenBank/DDBJ whole genome shotgun (WGS) entry which is preliminary data.</text>
</comment>
<name>A0A5M8QGU9_9BACT</name>
<accession>A0A5M8QGU9</accession>
<feature type="domain" description="4'-phosphopantetheinyl transferase" evidence="2">
    <location>
        <begin position="107"/>
        <end position="203"/>
    </location>
</feature>
<dbReference type="Proteomes" id="UP000323994">
    <property type="component" value="Unassembled WGS sequence"/>
</dbReference>